<dbReference type="PANTHER" id="PTHR23513:SF6">
    <property type="entry name" value="MAJOR FACILITATOR SUPERFAMILY ASSOCIATED DOMAIN-CONTAINING PROTEIN"/>
    <property type="match status" value="1"/>
</dbReference>
<evidence type="ECO:0000256" key="6">
    <source>
        <dbReference type="SAM" id="Phobius"/>
    </source>
</evidence>
<feature type="transmembrane region" description="Helical" evidence="6">
    <location>
        <begin position="274"/>
        <end position="296"/>
    </location>
</feature>
<dbReference type="Proteomes" id="UP000196320">
    <property type="component" value="Unassembled WGS sequence"/>
</dbReference>
<evidence type="ECO:0000256" key="4">
    <source>
        <dbReference type="ARBA" id="ARBA00022989"/>
    </source>
</evidence>
<dbReference type="GO" id="GO:0005886">
    <property type="term" value="C:plasma membrane"/>
    <property type="evidence" value="ECO:0007669"/>
    <property type="project" value="UniProtKB-SubCell"/>
</dbReference>
<evidence type="ECO:0000313" key="8">
    <source>
        <dbReference type="Proteomes" id="UP000196320"/>
    </source>
</evidence>
<keyword evidence="8" id="KW-1185">Reference proteome</keyword>
<feature type="transmembrane region" description="Helical" evidence="6">
    <location>
        <begin position="302"/>
        <end position="321"/>
    </location>
</feature>
<dbReference type="AlphaFoldDB" id="A0A1R4KRX8"/>
<comment type="subcellular location">
    <subcellularLocation>
        <location evidence="1">Cell membrane</location>
        <topology evidence="1">Multi-pass membrane protein</topology>
    </subcellularLocation>
</comment>
<keyword evidence="2" id="KW-1003">Cell membrane</keyword>
<dbReference type="SUPFAM" id="SSF103473">
    <property type="entry name" value="MFS general substrate transporter"/>
    <property type="match status" value="1"/>
</dbReference>
<proteinExistence type="predicted"/>
<evidence type="ECO:0000256" key="5">
    <source>
        <dbReference type="ARBA" id="ARBA00023136"/>
    </source>
</evidence>
<dbReference type="Gene3D" id="1.20.1250.20">
    <property type="entry name" value="MFS general substrate transporter like domains"/>
    <property type="match status" value="1"/>
</dbReference>
<feature type="transmembrane region" description="Helical" evidence="6">
    <location>
        <begin position="145"/>
        <end position="167"/>
    </location>
</feature>
<dbReference type="GO" id="GO:0022857">
    <property type="term" value="F:transmembrane transporter activity"/>
    <property type="evidence" value="ECO:0007669"/>
    <property type="project" value="InterPro"/>
</dbReference>
<dbReference type="Pfam" id="PF07690">
    <property type="entry name" value="MFS_1"/>
    <property type="match status" value="1"/>
</dbReference>
<accession>A0A1R4KRX8</accession>
<feature type="transmembrane region" description="Helical" evidence="6">
    <location>
        <begin position="231"/>
        <end position="253"/>
    </location>
</feature>
<feature type="transmembrane region" description="Helical" evidence="6">
    <location>
        <begin position="29"/>
        <end position="50"/>
    </location>
</feature>
<dbReference type="InterPro" id="IPR036259">
    <property type="entry name" value="MFS_trans_sf"/>
</dbReference>
<dbReference type="PANTHER" id="PTHR23513">
    <property type="entry name" value="INTEGRAL MEMBRANE EFFLUX PROTEIN-RELATED"/>
    <property type="match status" value="1"/>
</dbReference>
<keyword evidence="5 6" id="KW-0472">Membrane</keyword>
<feature type="transmembrane region" description="Helical" evidence="6">
    <location>
        <begin position="62"/>
        <end position="88"/>
    </location>
</feature>
<evidence type="ECO:0000313" key="7">
    <source>
        <dbReference type="EMBL" id="SJN47088.1"/>
    </source>
</evidence>
<dbReference type="EMBL" id="FUKO01000048">
    <property type="protein sequence ID" value="SJN47088.1"/>
    <property type="molecule type" value="Genomic_DNA"/>
</dbReference>
<keyword evidence="4 6" id="KW-1133">Transmembrane helix</keyword>
<feature type="transmembrane region" description="Helical" evidence="6">
    <location>
        <begin position="94"/>
        <end position="111"/>
    </location>
</feature>
<keyword evidence="3 6" id="KW-0812">Transmembrane</keyword>
<feature type="transmembrane region" description="Helical" evidence="6">
    <location>
        <begin position="179"/>
        <end position="198"/>
    </location>
</feature>
<evidence type="ECO:0000256" key="3">
    <source>
        <dbReference type="ARBA" id="ARBA00022692"/>
    </source>
</evidence>
<sequence length="328" mass="34227">MLTTSACALAFGSIPVAQMLGVLTTPHLFVSALVANTALVFFDAAMFAALPAIVGRDRIAEAFASMTAVSTVIGLGGPALGGLIAGWWSPEYTLTISAVMFVVSAVVFLILDEPVRELSHRETTILRDIGAGLGFIVRNRIVRSLTLLGLGNSIAEGVLSGLVVVTVSEWFGMTLDGPYLGFAYSAMTVGGFLGALILPRLGRRVRIGTITTLGLIVAAGGLAAWSQQPLYWIGLVALVVYQIGATVVILNGVTERARVTPDYLQGRVNTTARMFAWGGQPVGAYLAAALVGTIGIAGTQRVGLVILIVTAGIAAFALRGLRREEPSN</sequence>
<protein>
    <submittedName>
        <fullName evidence="7">Major facilitator superfamily MFS_1</fullName>
    </submittedName>
</protein>
<reference evidence="7 8" key="1">
    <citation type="submission" date="2017-02" db="EMBL/GenBank/DDBJ databases">
        <authorList>
            <person name="Peterson S.W."/>
        </authorList>
    </citation>
    <scope>NUCLEOTIDE SEQUENCE [LARGE SCALE GENOMIC DNA]</scope>
    <source>
        <strain evidence="7 8">B Mb 05.01</strain>
    </source>
</reference>
<organism evidence="7 8">
    <name type="scientific">Microbacterium esteraromaticum</name>
    <dbReference type="NCBI Taxonomy" id="57043"/>
    <lineage>
        <taxon>Bacteria</taxon>
        <taxon>Bacillati</taxon>
        <taxon>Actinomycetota</taxon>
        <taxon>Actinomycetes</taxon>
        <taxon>Micrococcales</taxon>
        <taxon>Microbacteriaceae</taxon>
        <taxon>Microbacterium</taxon>
    </lineage>
</organism>
<evidence type="ECO:0000256" key="2">
    <source>
        <dbReference type="ARBA" id="ARBA00022475"/>
    </source>
</evidence>
<dbReference type="InterPro" id="IPR011701">
    <property type="entry name" value="MFS"/>
</dbReference>
<feature type="transmembrane region" description="Helical" evidence="6">
    <location>
        <begin position="205"/>
        <end position="225"/>
    </location>
</feature>
<evidence type="ECO:0000256" key="1">
    <source>
        <dbReference type="ARBA" id="ARBA00004651"/>
    </source>
</evidence>
<name>A0A1R4KRX8_9MICO</name>
<gene>
    <name evidence="7" type="ORF">FM104_15685</name>
</gene>